<dbReference type="AlphaFoldDB" id="A0AAW1Y2V1"/>
<dbReference type="EMBL" id="JBEDUW010000002">
    <property type="protein sequence ID" value="KAK9943370.1"/>
    <property type="molecule type" value="Genomic_DNA"/>
</dbReference>
<keyword evidence="2" id="KW-1185">Reference proteome</keyword>
<evidence type="ECO:0000313" key="2">
    <source>
        <dbReference type="Proteomes" id="UP001457282"/>
    </source>
</evidence>
<organism evidence="1 2">
    <name type="scientific">Rubus argutus</name>
    <name type="common">Southern blackberry</name>
    <dbReference type="NCBI Taxonomy" id="59490"/>
    <lineage>
        <taxon>Eukaryota</taxon>
        <taxon>Viridiplantae</taxon>
        <taxon>Streptophyta</taxon>
        <taxon>Embryophyta</taxon>
        <taxon>Tracheophyta</taxon>
        <taxon>Spermatophyta</taxon>
        <taxon>Magnoliopsida</taxon>
        <taxon>eudicotyledons</taxon>
        <taxon>Gunneridae</taxon>
        <taxon>Pentapetalae</taxon>
        <taxon>rosids</taxon>
        <taxon>fabids</taxon>
        <taxon>Rosales</taxon>
        <taxon>Rosaceae</taxon>
        <taxon>Rosoideae</taxon>
        <taxon>Rosoideae incertae sedis</taxon>
        <taxon>Rubus</taxon>
    </lineage>
</organism>
<dbReference type="Proteomes" id="UP001457282">
    <property type="component" value="Unassembled WGS sequence"/>
</dbReference>
<proteinExistence type="predicted"/>
<name>A0AAW1Y2V1_RUBAR</name>
<protein>
    <submittedName>
        <fullName evidence="1">Uncharacterized protein</fullName>
    </submittedName>
</protein>
<reference evidence="1 2" key="1">
    <citation type="journal article" date="2023" name="G3 (Bethesda)">
        <title>A chromosome-length genome assembly and annotation of blackberry (Rubus argutus, cv. 'Hillquist').</title>
        <authorList>
            <person name="Bruna T."/>
            <person name="Aryal R."/>
            <person name="Dudchenko O."/>
            <person name="Sargent D.J."/>
            <person name="Mead D."/>
            <person name="Buti M."/>
            <person name="Cavallini A."/>
            <person name="Hytonen T."/>
            <person name="Andres J."/>
            <person name="Pham M."/>
            <person name="Weisz D."/>
            <person name="Mascagni F."/>
            <person name="Usai G."/>
            <person name="Natali L."/>
            <person name="Bassil N."/>
            <person name="Fernandez G.E."/>
            <person name="Lomsadze A."/>
            <person name="Armour M."/>
            <person name="Olukolu B."/>
            <person name="Poorten T."/>
            <person name="Britton C."/>
            <person name="Davik J."/>
            <person name="Ashrafi H."/>
            <person name="Aiden E.L."/>
            <person name="Borodovsky M."/>
            <person name="Worthington M."/>
        </authorList>
    </citation>
    <scope>NUCLEOTIDE SEQUENCE [LARGE SCALE GENOMIC DNA]</scope>
    <source>
        <strain evidence="1">PI 553951</strain>
    </source>
</reference>
<accession>A0AAW1Y2V1</accession>
<sequence>MDDSGDFYGASWEDGGGELGFNGCGKEVVAGQIAAGQTRCLRWWRRLEFTVAGIGSVAWAEGWHRCVDGRGAASVFWAGGA</sequence>
<comment type="caution">
    <text evidence="1">The sequence shown here is derived from an EMBL/GenBank/DDBJ whole genome shotgun (WGS) entry which is preliminary data.</text>
</comment>
<gene>
    <name evidence="1" type="ORF">M0R45_008980</name>
</gene>
<evidence type="ECO:0000313" key="1">
    <source>
        <dbReference type="EMBL" id="KAK9943370.1"/>
    </source>
</evidence>